<dbReference type="HOGENOM" id="CLU_153240_0_0_11"/>
<proteinExistence type="predicted"/>
<feature type="compositionally biased region" description="Low complexity" evidence="1">
    <location>
        <begin position="9"/>
        <end position="19"/>
    </location>
</feature>
<evidence type="ECO:0000313" key="2">
    <source>
        <dbReference type="EMBL" id="EID54471.1"/>
    </source>
</evidence>
<dbReference type="eggNOG" id="ENOG5031YTE">
    <property type="taxonomic scope" value="Bacteria"/>
</dbReference>
<evidence type="ECO:0000313" key="3">
    <source>
        <dbReference type="Proteomes" id="UP000004691"/>
    </source>
</evidence>
<keyword evidence="3" id="KW-1185">Reference proteome</keyword>
<evidence type="ECO:0008006" key="4">
    <source>
        <dbReference type="Google" id="ProtNLM"/>
    </source>
</evidence>
<dbReference type="Proteomes" id="UP000004691">
    <property type="component" value="Unassembled WGS sequence"/>
</dbReference>
<dbReference type="AlphaFoldDB" id="I0V2W8"/>
<evidence type="ECO:0000256" key="1">
    <source>
        <dbReference type="SAM" id="MobiDB-lite"/>
    </source>
</evidence>
<name>I0V2W8_9PSEU</name>
<gene>
    <name evidence="2" type="ORF">SacxiDRAFT_2241</name>
</gene>
<sequence>MSGQSTKASGSPTSSEPSPGTGGETRAGGGPSGPPDVPGLPVIKDITVSPDKIVAVADVIEEQANALERKITEHVGALSLAPPADDIVSQHAVEAWNTVISDGENSYRNRVLAYVHGLHGLADQLRAAGRRYLADDEDNAASVREAGGS</sequence>
<feature type="compositionally biased region" description="Gly residues" evidence="1">
    <location>
        <begin position="20"/>
        <end position="31"/>
    </location>
</feature>
<dbReference type="EMBL" id="JH636049">
    <property type="protein sequence ID" value="EID54471.1"/>
    <property type="molecule type" value="Genomic_DNA"/>
</dbReference>
<protein>
    <recommendedName>
        <fullName evidence="4">PE domain-containing protein</fullName>
    </recommendedName>
</protein>
<dbReference type="STRING" id="882086.SacxiDRAFT_2241"/>
<reference evidence="2 3" key="1">
    <citation type="submission" date="2012-01" db="EMBL/GenBank/DDBJ databases">
        <title>Improved High-Quality Draft sequence of Saccharomonospora xinjiangensis XJ-54.</title>
        <authorList>
            <consortium name="US DOE Joint Genome Institute"/>
            <person name="Lucas S."/>
            <person name="Han J."/>
            <person name="Lapidus A."/>
            <person name="Cheng J.-F."/>
            <person name="Goodwin L."/>
            <person name="Pitluck S."/>
            <person name="Peters L."/>
            <person name="Mikhailova N."/>
            <person name="Teshima H."/>
            <person name="Detter J.C."/>
            <person name="Han C."/>
            <person name="Tapia R."/>
            <person name="Land M."/>
            <person name="Hauser L."/>
            <person name="Kyrpides N."/>
            <person name="Ivanova N."/>
            <person name="Pagani I."/>
            <person name="Brambilla E.-M."/>
            <person name="Klenk H.-P."/>
            <person name="Woyke T."/>
        </authorList>
    </citation>
    <scope>NUCLEOTIDE SEQUENCE [LARGE SCALE GENOMIC DNA]</scope>
    <source>
        <strain evidence="2 3">XJ-54</strain>
    </source>
</reference>
<organism evidence="2 3">
    <name type="scientific">Saccharomonospora xinjiangensis XJ-54</name>
    <dbReference type="NCBI Taxonomy" id="882086"/>
    <lineage>
        <taxon>Bacteria</taxon>
        <taxon>Bacillati</taxon>
        <taxon>Actinomycetota</taxon>
        <taxon>Actinomycetes</taxon>
        <taxon>Pseudonocardiales</taxon>
        <taxon>Pseudonocardiaceae</taxon>
        <taxon>Saccharomonospora</taxon>
    </lineage>
</organism>
<accession>I0V2W8</accession>
<feature type="region of interest" description="Disordered" evidence="1">
    <location>
        <begin position="1"/>
        <end position="43"/>
    </location>
</feature>